<feature type="transmembrane region" description="Helical" evidence="1">
    <location>
        <begin position="66"/>
        <end position="86"/>
    </location>
</feature>
<comment type="caution">
    <text evidence="2">The sequence shown here is derived from an EMBL/GenBank/DDBJ whole genome shotgun (WGS) entry which is preliminary data.</text>
</comment>
<feature type="transmembrane region" description="Helical" evidence="1">
    <location>
        <begin position="40"/>
        <end position="60"/>
    </location>
</feature>
<keyword evidence="1" id="KW-0812">Transmembrane</keyword>
<gene>
    <name evidence="2" type="ORF">EJP67_16580</name>
</gene>
<reference evidence="2 3" key="1">
    <citation type="submission" date="2018-12" db="EMBL/GenBank/DDBJ databases">
        <title>The genome sequences of Variovorax guangxiensis DSM 27352.</title>
        <authorList>
            <person name="Gao J."/>
            <person name="Sun J."/>
        </authorList>
    </citation>
    <scope>NUCLEOTIDE SEQUENCE [LARGE SCALE GENOMIC DNA]</scope>
    <source>
        <strain evidence="2 3">DSM 27352</strain>
    </source>
</reference>
<evidence type="ECO:0000313" key="2">
    <source>
        <dbReference type="EMBL" id="RUR68679.1"/>
    </source>
</evidence>
<accession>A0A433MKR8</accession>
<name>A0A433MKR8_9BURK</name>
<protein>
    <submittedName>
        <fullName evidence="2">Uncharacterized protein</fullName>
    </submittedName>
</protein>
<dbReference type="Proteomes" id="UP000281118">
    <property type="component" value="Unassembled WGS sequence"/>
</dbReference>
<dbReference type="RefSeq" id="WP_126022814.1">
    <property type="nucleotide sequence ID" value="NZ_RXFT01000006.1"/>
</dbReference>
<dbReference type="AlphaFoldDB" id="A0A433MKR8"/>
<dbReference type="OrthoDB" id="9808638at2"/>
<feature type="transmembrane region" description="Helical" evidence="1">
    <location>
        <begin position="6"/>
        <end position="28"/>
    </location>
</feature>
<organism evidence="2 3">
    <name type="scientific">Variovorax guangxiensis</name>
    <dbReference type="NCBI Taxonomy" id="1775474"/>
    <lineage>
        <taxon>Bacteria</taxon>
        <taxon>Pseudomonadati</taxon>
        <taxon>Pseudomonadota</taxon>
        <taxon>Betaproteobacteria</taxon>
        <taxon>Burkholderiales</taxon>
        <taxon>Comamonadaceae</taxon>
        <taxon>Variovorax</taxon>
    </lineage>
</organism>
<evidence type="ECO:0000256" key="1">
    <source>
        <dbReference type="SAM" id="Phobius"/>
    </source>
</evidence>
<keyword evidence="1" id="KW-1133">Transmembrane helix</keyword>
<proteinExistence type="predicted"/>
<sequence length="108" mass="11820">MTWDLARIYAVALWPACGAIFFIASCRLNAMPKNTRWPVVVEYAIWAGIGFTVPLLPLIGEWPGPGMLLLMYGLVLVLLCSARAWAGDMAPDEATDRAPLSDIPEISE</sequence>
<dbReference type="EMBL" id="RXFT01000006">
    <property type="protein sequence ID" value="RUR68679.1"/>
    <property type="molecule type" value="Genomic_DNA"/>
</dbReference>
<dbReference type="PROSITE" id="PS51257">
    <property type="entry name" value="PROKAR_LIPOPROTEIN"/>
    <property type="match status" value="1"/>
</dbReference>
<evidence type="ECO:0000313" key="3">
    <source>
        <dbReference type="Proteomes" id="UP000281118"/>
    </source>
</evidence>
<keyword evidence="1" id="KW-0472">Membrane</keyword>